<accession>C0C014</accession>
<evidence type="ECO:0000256" key="6">
    <source>
        <dbReference type="PROSITE-ProRule" id="PRU00169"/>
    </source>
</evidence>
<reference evidence="10" key="1">
    <citation type="submission" date="2009-02" db="EMBL/GenBank/DDBJ databases">
        <authorList>
            <person name="Fulton L."/>
            <person name="Clifton S."/>
            <person name="Fulton B."/>
            <person name="Xu J."/>
            <person name="Minx P."/>
            <person name="Pepin K.H."/>
            <person name="Johnson M."/>
            <person name="Bhonagiri V."/>
            <person name="Nash W.E."/>
            <person name="Mardis E.R."/>
            <person name="Wilson R.K."/>
        </authorList>
    </citation>
    <scope>NUCLEOTIDE SEQUENCE [LARGE SCALE GENOMIC DNA]</scope>
    <source>
        <strain evidence="10">DSM 15053</strain>
    </source>
</reference>
<dbReference type="InterPro" id="IPR011006">
    <property type="entry name" value="CheY-like_superfamily"/>
</dbReference>
<dbReference type="Pfam" id="PF00072">
    <property type="entry name" value="Response_reg"/>
    <property type="match status" value="1"/>
</dbReference>
<dbReference type="STRING" id="553973.CLOHYLEM_05406"/>
<dbReference type="Proteomes" id="UP000004893">
    <property type="component" value="Unassembled WGS sequence"/>
</dbReference>
<dbReference type="AlphaFoldDB" id="C0C014"/>
<dbReference type="PANTHER" id="PTHR48111">
    <property type="entry name" value="REGULATOR OF RPOS"/>
    <property type="match status" value="1"/>
</dbReference>
<feature type="modified residue" description="4-aspartylphosphate" evidence="6">
    <location>
        <position position="66"/>
    </location>
</feature>
<evidence type="ECO:0000259" key="8">
    <source>
        <dbReference type="PROSITE" id="PS50110"/>
    </source>
</evidence>
<dbReference type="PROSITE" id="PS51755">
    <property type="entry name" value="OMPR_PHOB"/>
    <property type="match status" value="1"/>
</dbReference>
<evidence type="ECO:0000259" key="9">
    <source>
        <dbReference type="PROSITE" id="PS51755"/>
    </source>
</evidence>
<dbReference type="GO" id="GO:0000976">
    <property type="term" value="F:transcription cis-regulatory region binding"/>
    <property type="evidence" value="ECO:0007669"/>
    <property type="project" value="TreeGrafter"/>
</dbReference>
<evidence type="ECO:0000256" key="4">
    <source>
        <dbReference type="ARBA" id="ARBA00023163"/>
    </source>
</evidence>
<evidence type="ECO:0000256" key="5">
    <source>
        <dbReference type="ARBA" id="ARBA00024867"/>
    </source>
</evidence>
<evidence type="ECO:0000313" key="10">
    <source>
        <dbReference type="EMBL" id="EEG74742.1"/>
    </source>
</evidence>
<keyword evidence="4" id="KW-0804">Transcription</keyword>
<keyword evidence="3 7" id="KW-0238">DNA-binding</keyword>
<comment type="caution">
    <text evidence="10">The sequence shown here is derived from an EMBL/GenBank/DDBJ whole genome shotgun (WGS) entry which is preliminary data.</text>
</comment>
<dbReference type="PANTHER" id="PTHR48111:SF37">
    <property type="entry name" value="RESPONSE REGULATOR PROTEIN CARR"/>
    <property type="match status" value="1"/>
</dbReference>
<feature type="domain" description="Response regulatory" evidence="8">
    <location>
        <begin position="17"/>
        <end position="131"/>
    </location>
</feature>
<evidence type="ECO:0000256" key="1">
    <source>
        <dbReference type="ARBA" id="ARBA00018672"/>
    </source>
</evidence>
<protein>
    <recommendedName>
        <fullName evidence="1">Stage 0 sporulation protein A homolog</fullName>
    </recommendedName>
</protein>
<evidence type="ECO:0000256" key="2">
    <source>
        <dbReference type="ARBA" id="ARBA00023015"/>
    </source>
</evidence>
<dbReference type="GO" id="GO:0006355">
    <property type="term" value="P:regulation of DNA-templated transcription"/>
    <property type="evidence" value="ECO:0007669"/>
    <property type="project" value="InterPro"/>
</dbReference>
<feature type="DNA-binding region" description="OmpR/PhoB-type" evidence="7">
    <location>
        <begin position="139"/>
        <end position="236"/>
    </location>
</feature>
<dbReference type="Gene3D" id="1.10.10.10">
    <property type="entry name" value="Winged helix-like DNA-binding domain superfamily/Winged helix DNA-binding domain"/>
    <property type="match status" value="1"/>
</dbReference>
<dbReference type="InterPro" id="IPR001867">
    <property type="entry name" value="OmpR/PhoB-type_DNA-bd"/>
</dbReference>
<keyword evidence="6" id="KW-0597">Phosphoprotein</keyword>
<dbReference type="InterPro" id="IPR039420">
    <property type="entry name" value="WalR-like"/>
</dbReference>
<sequence>MVYYIDKNLERQVIRVRLLIIEDNTELADLMKGKLSGFGYVCDVAYDGESGDLKASDNDYDVILLDLNLPDRDGFELLENWRSQGISAPVFIVTARGELEQRVKGLQLGSDDYITKPFEFTELDARIQAVIRRFRGRANPVILIEELSLDPATRRVTLDGREVPLSAKEFDILEYLASCYPRIVSNEELAEHVYDENFDPFSGVIRVHMANIKKKLKMGDTSILRNEKGKGYYLCLE</sequence>
<dbReference type="PROSITE" id="PS50110">
    <property type="entry name" value="RESPONSE_REGULATORY"/>
    <property type="match status" value="1"/>
</dbReference>
<dbReference type="HOGENOM" id="CLU_000445_30_1_9"/>
<dbReference type="InterPro" id="IPR036388">
    <property type="entry name" value="WH-like_DNA-bd_sf"/>
</dbReference>
<evidence type="ECO:0000313" key="11">
    <source>
        <dbReference type="Proteomes" id="UP000004893"/>
    </source>
</evidence>
<gene>
    <name evidence="10" type="ORF">CLOHYLEM_05406</name>
</gene>
<dbReference type="GO" id="GO:0032993">
    <property type="term" value="C:protein-DNA complex"/>
    <property type="evidence" value="ECO:0007669"/>
    <property type="project" value="TreeGrafter"/>
</dbReference>
<dbReference type="SMART" id="SM00862">
    <property type="entry name" value="Trans_reg_C"/>
    <property type="match status" value="1"/>
</dbReference>
<comment type="function">
    <text evidence="5">May play the central regulatory role in sporulation. It may be an element of the effector pathway responsible for the activation of sporulation genes in response to nutritional stress. Spo0A may act in concert with spo0H (a sigma factor) to control the expression of some genes that are critical to the sporulation process.</text>
</comment>
<feature type="domain" description="OmpR/PhoB-type" evidence="9">
    <location>
        <begin position="139"/>
        <end position="236"/>
    </location>
</feature>
<dbReference type="CDD" id="cd00383">
    <property type="entry name" value="trans_reg_C"/>
    <property type="match status" value="1"/>
</dbReference>
<organism evidence="10 11">
    <name type="scientific">[Clostridium] hylemonae DSM 15053</name>
    <dbReference type="NCBI Taxonomy" id="553973"/>
    <lineage>
        <taxon>Bacteria</taxon>
        <taxon>Bacillati</taxon>
        <taxon>Bacillota</taxon>
        <taxon>Clostridia</taxon>
        <taxon>Lachnospirales</taxon>
        <taxon>Lachnospiraceae</taxon>
    </lineage>
</organism>
<keyword evidence="2" id="KW-0805">Transcription regulation</keyword>
<dbReference type="Gene3D" id="3.40.50.2300">
    <property type="match status" value="1"/>
</dbReference>
<dbReference type="SUPFAM" id="SSF52172">
    <property type="entry name" value="CheY-like"/>
    <property type="match status" value="1"/>
</dbReference>
<dbReference type="Gene3D" id="6.10.250.690">
    <property type="match status" value="1"/>
</dbReference>
<dbReference type="GO" id="GO:0000156">
    <property type="term" value="F:phosphorelay response regulator activity"/>
    <property type="evidence" value="ECO:0007669"/>
    <property type="project" value="TreeGrafter"/>
</dbReference>
<dbReference type="GO" id="GO:0005829">
    <property type="term" value="C:cytosol"/>
    <property type="evidence" value="ECO:0007669"/>
    <property type="project" value="TreeGrafter"/>
</dbReference>
<dbReference type="InterPro" id="IPR001789">
    <property type="entry name" value="Sig_transdc_resp-reg_receiver"/>
</dbReference>
<keyword evidence="11" id="KW-1185">Reference proteome</keyword>
<reference evidence="10" key="2">
    <citation type="submission" date="2013-06" db="EMBL/GenBank/DDBJ databases">
        <title>Draft genome sequence of Clostridium hylemonae (DSM 15053).</title>
        <authorList>
            <person name="Sudarsanam P."/>
            <person name="Ley R."/>
            <person name="Guruge J."/>
            <person name="Turnbaugh P.J."/>
            <person name="Mahowald M."/>
            <person name="Liep D."/>
            <person name="Gordon J."/>
        </authorList>
    </citation>
    <scope>NUCLEOTIDE SEQUENCE</scope>
    <source>
        <strain evidence="10">DSM 15053</strain>
    </source>
</reference>
<dbReference type="EMBL" id="ABYI02000019">
    <property type="protein sequence ID" value="EEG74742.1"/>
    <property type="molecule type" value="Genomic_DNA"/>
</dbReference>
<evidence type="ECO:0000256" key="3">
    <source>
        <dbReference type="ARBA" id="ARBA00023125"/>
    </source>
</evidence>
<dbReference type="Pfam" id="PF00486">
    <property type="entry name" value="Trans_reg_C"/>
    <property type="match status" value="1"/>
</dbReference>
<dbReference type="SMART" id="SM00448">
    <property type="entry name" value="REC"/>
    <property type="match status" value="1"/>
</dbReference>
<name>C0C014_9FIRM</name>
<dbReference type="CDD" id="cd17624">
    <property type="entry name" value="REC_OmpR_PmrA-like"/>
    <property type="match status" value="1"/>
</dbReference>
<dbReference type="eggNOG" id="COG0745">
    <property type="taxonomic scope" value="Bacteria"/>
</dbReference>
<evidence type="ECO:0000256" key="7">
    <source>
        <dbReference type="PROSITE-ProRule" id="PRU01091"/>
    </source>
</evidence>
<proteinExistence type="predicted"/>